<dbReference type="Gene3D" id="2.60.120.200">
    <property type="match status" value="3"/>
</dbReference>
<reference evidence="4 5" key="1">
    <citation type="submission" date="2023-10" db="EMBL/GenBank/DDBJ databases">
        <title>Genomes of two closely related lineages of the louse Polyplax serrata with different host specificities.</title>
        <authorList>
            <person name="Martinu J."/>
            <person name="Tarabai H."/>
            <person name="Stefka J."/>
            <person name="Hypsa V."/>
        </authorList>
    </citation>
    <scope>NUCLEOTIDE SEQUENCE [LARGE SCALE GENOMIC DNA]</scope>
    <source>
        <strain evidence="4">HR10_N</strain>
    </source>
</reference>
<dbReference type="InterPro" id="IPR001791">
    <property type="entry name" value="Laminin_G"/>
</dbReference>
<feature type="region of interest" description="Disordered" evidence="2">
    <location>
        <begin position="638"/>
        <end position="686"/>
    </location>
</feature>
<name>A0AAN8S4P2_POLSC</name>
<organism evidence="4 5">
    <name type="scientific">Polyplax serrata</name>
    <name type="common">Common mouse louse</name>
    <dbReference type="NCBI Taxonomy" id="468196"/>
    <lineage>
        <taxon>Eukaryota</taxon>
        <taxon>Metazoa</taxon>
        <taxon>Ecdysozoa</taxon>
        <taxon>Arthropoda</taxon>
        <taxon>Hexapoda</taxon>
        <taxon>Insecta</taxon>
        <taxon>Pterygota</taxon>
        <taxon>Neoptera</taxon>
        <taxon>Paraneoptera</taxon>
        <taxon>Psocodea</taxon>
        <taxon>Troctomorpha</taxon>
        <taxon>Phthiraptera</taxon>
        <taxon>Anoplura</taxon>
        <taxon>Polyplacidae</taxon>
        <taxon>Polyplax</taxon>
    </lineage>
</organism>
<proteinExistence type="predicted"/>
<feature type="compositionally biased region" description="Gly residues" evidence="2">
    <location>
        <begin position="367"/>
        <end position="377"/>
    </location>
</feature>
<comment type="caution">
    <text evidence="4">The sequence shown here is derived from an EMBL/GenBank/DDBJ whole genome shotgun (WGS) entry which is preliminary data.</text>
</comment>
<feature type="compositionally biased region" description="Gly residues" evidence="2">
    <location>
        <begin position="386"/>
        <end position="397"/>
    </location>
</feature>
<feature type="compositionally biased region" description="Basic and acidic residues" evidence="2">
    <location>
        <begin position="298"/>
        <end position="309"/>
    </location>
</feature>
<keyword evidence="1" id="KW-1015">Disulfide bond</keyword>
<feature type="compositionally biased region" description="Basic and acidic residues" evidence="2">
    <location>
        <begin position="178"/>
        <end position="189"/>
    </location>
</feature>
<dbReference type="EMBL" id="JAWJWE010000036">
    <property type="protein sequence ID" value="KAK6628522.1"/>
    <property type="molecule type" value="Genomic_DNA"/>
</dbReference>
<dbReference type="Pfam" id="PF00054">
    <property type="entry name" value="Laminin_G_1"/>
    <property type="match status" value="1"/>
</dbReference>
<evidence type="ECO:0000256" key="2">
    <source>
        <dbReference type="SAM" id="MobiDB-lite"/>
    </source>
</evidence>
<feature type="compositionally biased region" description="Basic and acidic residues" evidence="2">
    <location>
        <begin position="521"/>
        <end position="530"/>
    </location>
</feature>
<feature type="compositionally biased region" description="Basic and acidic residues" evidence="2">
    <location>
        <begin position="231"/>
        <end position="285"/>
    </location>
</feature>
<feature type="compositionally biased region" description="Basic and acidic residues" evidence="2">
    <location>
        <begin position="196"/>
        <end position="223"/>
    </location>
</feature>
<feature type="domain" description="Laminin G" evidence="3">
    <location>
        <begin position="1"/>
        <end position="110"/>
    </location>
</feature>
<dbReference type="AlphaFoldDB" id="A0AAN8S4P2"/>
<feature type="compositionally biased region" description="Basic and acidic residues" evidence="2">
    <location>
        <begin position="459"/>
        <end position="468"/>
    </location>
</feature>
<feature type="compositionally biased region" description="Gly residues" evidence="2">
    <location>
        <begin position="509"/>
        <end position="519"/>
    </location>
</feature>
<dbReference type="SMART" id="SM00282">
    <property type="entry name" value="LamG"/>
    <property type="match status" value="2"/>
</dbReference>
<dbReference type="Proteomes" id="UP001372834">
    <property type="component" value="Unassembled WGS sequence"/>
</dbReference>
<sequence>MSQGSILMSSDSPRYDDDQWHTITASHDVEGLKLSVDDYETFSNPTAASPPSFKYGSLLVGGVPSSYFVSLSKVGTSSPFVGCIADVTFNGALINFANSTEYDGVTIGRCSEADADEAAIIPHAAPSIPTEDEVLDKMPKFPLPPAWDGDGSRKPPEGIDEEFSHGRRGEGVEGGIGRGKDGSDGRGGGRESVGPIDRDKDGYGGTGDRDRDGIGAGGRDRDGYGGMGGGRDGDRDGYGGPGRDRDGGDRDRDGFGGEGDRDKHKYGEGGRDRFGAGEGEGDRHGYGAGGRGGFGEGEGDRDRHGHGEGGRGGFGGEGDRDRHGYGAVGTGGFGEGEGDRDRHGYGAGAGGRGGFGEGEGDRDRHGYGAGGRGGFGEGEGDRDGHGYGAGGRGGFGEGEGDRDGHGYGAGGRGGFGEGEVGRDRHGHAEGGRGGFGEGEGGRDRHGYGAGGAGGFGEGEGDRDRHGHGEGGTGGFGEGEGDRDRVMEQEGLEQAKNGYGAEVGRDRHGYGAGGRGGFGEGEGDRDRHGHGEGGTGGFGEGEGDRDRNGYGIGGYGEGEGRHGFGGGGRDGFGEGSKGREGDMGGEFDGSGIIGRVDLDGGMGGKKDSDMHVGEGGRHAGGMVPGKDRGGVHVDEDGVEKERGHGVEGEREIDNELDGREGGGQINGRGHADKMGEKGKKHKKPMPTPKPTPFGLCALPLDPASDPDATFQNGYRFGTQNGSRIEFSSLSGRNKNVFDYSLDFKTSYPDGLLFYASDKGHIDFAALYIKGGKLFFGFNCGSGAALITSPDSYDDGNWHTVRITRENTLGQLIVDGQNPVSGESSGSTKTLNVIPPYYLGGFDPAIIESAKHNIQGLNQSFAGCVRKFQANNKDVKPSLKKGVVPCSEHTEPGVFFASGGGFVRAVDSFRVGTNIEIKMQIKPRSTSGVLLAVHGKKDYLFLQMVNGVIEFTVDNGRGPFTSAYKPGDEYFFCDGRWHFIHAVQAKNVIVLSVDSFSVEPGIGTPGSTVTDTKHPLYLGGAGPRGHKLRGNLTSHQYVGCMREVLINSNLLKISTHRAIGNVTVSSCPTI</sequence>
<feature type="compositionally biased region" description="Basic and acidic residues" evidence="2">
    <location>
        <begin position="419"/>
        <end position="430"/>
    </location>
</feature>
<feature type="compositionally biased region" description="Gly residues" evidence="2">
    <location>
        <begin position="286"/>
        <end position="296"/>
    </location>
</feature>
<protein>
    <recommendedName>
        <fullName evidence="3">Laminin G domain-containing protein</fullName>
    </recommendedName>
</protein>
<feature type="compositionally biased region" description="Gly residues" evidence="2">
    <location>
        <begin position="447"/>
        <end position="457"/>
    </location>
</feature>
<evidence type="ECO:0000259" key="3">
    <source>
        <dbReference type="PROSITE" id="PS50025"/>
    </source>
</evidence>
<evidence type="ECO:0000313" key="4">
    <source>
        <dbReference type="EMBL" id="KAK6628522.1"/>
    </source>
</evidence>
<feature type="disulfide bond" evidence="1">
    <location>
        <begin position="83"/>
        <end position="110"/>
    </location>
</feature>
<feature type="compositionally biased region" description="Gly residues" evidence="2">
    <location>
        <begin position="326"/>
        <end position="335"/>
    </location>
</feature>
<feature type="compositionally biased region" description="Gly residues" evidence="2">
    <location>
        <begin position="406"/>
        <end position="418"/>
    </location>
</feature>
<feature type="compositionally biased region" description="Basic and acidic residues" evidence="2">
    <location>
        <begin position="150"/>
        <end position="171"/>
    </location>
</feature>
<evidence type="ECO:0000313" key="5">
    <source>
        <dbReference type="Proteomes" id="UP001372834"/>
    </source>
</evidence>
<accession>A0AAN8S4P2</accession>
<dbReference type="PROSITE" id="PS50025">
    <property type="entry name" value="LAM_G_DOMAIN"/>
    <property type="match status" value="3"/>
</dbReference>
<dbReference type="InterPro" id="IPR013320">
    <property type="entry name" value="ConA-like_dom_sf"/>
</dbReference>
<gene>
    <name evidence="4" type="ORF">RUM43_002337</name>
</gene>
<feature type="domain" description="Laminin G" evidence="3">
    <location>
        <begin position="712"/>
        <end position="884"/>
    </location>
</feature>
<dbReference type="SUPFAM" id="SSF49899">
    <property type="entry name" value="Concanavalin A-like lectins/glucanases"/>
    <property type="match status" value="3"/>
</dbReference>
<feature type="compositionally biased region" description="Gly residues" evidence="2">
    <location>
        <begin position="345"/>
        <end position="357"/>
    </location>
</feature>
<evidence type="ECO:0000256" key="1">
    <source>
        <dbReference type="PROSITE-ProRule" id="PRU00122"/>
    </source>
</evidence>
<dbReference type="PANTHER" id="PTHR15036:SF67">
    <property type="entry name" value="LAMININ SUBUNIT ALPHA-LIKE PROTEIN"/>
    <property type="match status" value="1"/>
</dbReference>
<dbReference type="InterPro" id="IPR050372">
    <property type="entry name" value="Neurexin-related_CASP"/>
</dbReference>
<dbReference type="PANTHER" id="PTHR15036">
    <property type="entry name" value="PIKACHURIN-LIKE PROTEIN"/>
    <property type="match status" value="1"/>
</dbReference>
<comment type="caution">
    <text evidence="1">Lacks conserved residue(s) required for the propagation of feature annotation.</text>
</comment>
<feature type="region of interest" description="Disordered" evidence="2">
    <location>
        <begin position="135"/>
        <end position="588"/>
    </location>
</feature>
<feature type="compositionally biased region" description="Basic and acidic residues" evidence="2">
    <location>
        <begin position="638"/>
        <end position="659"/>
    </location>
</feature>
<dbReference type="CDD" id="cd00110">
    <property type="entry name" value="LamG"/>
    <property type="match status" value="3"/>
</dbReference>
<feature type="domain" description="Laminin G" evidence="3">
    <location>
        <begin position="890"/>
        <end position="1065"/>
    </location>
</feature>
<dbReference type="Pfam" id="PF02210">
    <property type="entry name" value="Laminin_G_2"/>
    <property type="match status" value="2"/>
</dbReference>
<feature type="disulfide bond" evidence="1">
    <location>
        <begin position="1038"/>
        <end position="1065"/>
    </location>
</feature>
<feature type="compositionally biased region" description="Gly residues" evidence="2">
    <location>
        <begin position="549"/>
        <end position="574"/>
    </location>
</feature>